<protein>
    <submittedName>
        <fullName evidence="1">Uncharacterized protein</fullName>
    </submittedName>
</protein>
<proteinExistence type="predicted"/>
<dbReference type="AlphaFoldDB" id="A0AAE4BNL1"/>
<reference evidence="1" key="1">
    <citation type="submission" date="2023-07" db="EMBL/GenBank/DDBJ databases">
        <title>Sorghum-associated microbial communities from plants grown in Nebraska, USA.</title>
        <authorList>
            <person name="Schachtman D."/>
        </authorList>
    </citation>
    <scope>NUCLEOTIDE SEQUENCE</scope>
    <source>
        <strain evidence="1">BE330</strain>
    </source>
</reference>
<name>A0AAE4BNL1_9DEIO</name>
<comment type="caution">
    <text evidence="1">The sequence shown here is derived from an EMBL/GenBank/DDBJ whole genome shotgun (WGS) entry which is preliminary data.</text>
</comment>
<organism evidence="1 2">
    <name type="scientific">Deinococcus soli</name>
    <name type="common">ex Cha et al. 2016</name>
    <dbReference type="NCBI Taxonomy" id="1309411"/>
    <lineage>
        <taxon>Bacteria</taxon>
        <taxon>Thermotogati</taxon>
        <taxon>Deinococcota</taxon>
        <taxon>Deinococci</taxon>
        <taxon>Deinococcales</taxon>
        <taxon>Deinococcaceae</taxon>
        <taxon>Deinococcus</taxon>
    </lineage>
</organism>
<dbReference type="InterPro" id="IPR027417">
    <property type="entry name" value="P-loop_NTPase"/>
</dbReference>
<evidence type="ECO:0000313" key="2">
    <source>
        <dbReference type="Proteomes" id="UP001185331"/>
    </source>
</evidence>
<accession>A0AAE4BNL1</accession>
<dbReference type="EMBL" id="JAVDQK010000005">
    <property type="protein sequence ID" value="MDR6218826.1"/>
    <property type="molecule type" value="Genomic_DNA"/>
</dbReference>
<gene>
    <name evidence="1" type="ORF">J2Y00_002423</name>
</gene>
<dbReference type="RefSeq" id="WP_309853478.1">
    <property type="nucleotide sequence ID" value="NZ_JAVDQJ010000004.1"/>
</dbReference>
<dbReference type="Proteomes" id="UP001185331">
    <property type="component" value="Unassembled WGS sequence"/>
</dbReference>
<evidence type="ECO:0000313" key="1">
    <source>
        <dbReference type="EMBL" id="MDR6218826.1"/>
    </source>
</evidence>
<dbReference type="SUPFAM" id="SSF52540">
    <property type="entry name" value="P-loop containing nucleoside triphosphate hydrolases"/>
    <property type="match status" value="1"/>
</dbReference>
<sequence>MTFPVRIGIIGPAGAGKDATYAAIQALNPDFRRAAFGDHVKCVVDAEVRVQYGVSAFTSDRAEKAVIRPYLERRGDELFETDYAAFAARVPLLAVNTRVQREPEARAWLTLPGAFIVRLHRPGTEPATPREAEYLRRMSYLVEHDLHNDGDLADLRFAAHDLLTYARLRTA</sequence>